<evidence type="ECO:0000256" key="6">
    <source>
        <dbReference type="ARBA" id="ARBA00023012"/>
    </source>
</evidence>
<keyword evidence="4" id="KW-0808">Transferase</keyword>
<dbReference type="SUPFAM" id="SSF55874">
    <property type="entry name" value="ATPase domain of HSP90 chaperone/DNA topoisomerase II/histidine kinase"/>
    <property type="match status" value="1"/>
</dbReference>
<keyword evidence="6" id="KW-0902">Two-component regulatory system</keyword>
<dbReference type="Pfam" id="PF02518">
    <property type="entry name" value="HATPase_c"/>
    <property type="match status" value="1"/>
</dbReference>
<dbReference type="InterPro" id="IPR036097">
    <property type="entry name" value="HisK_dim/P_sf"/>
</dbReference>
<dbReference type="SMART" id="SM00388">
    <property type="entry name" value="HisKA"/>
    <property type="match status" value="1"/>
</dbReference>
<accession>A0A3B0U2Z4</accession>
<dbReference type="Gene3D" id="3.30.450.20">
    <property type="entry name" value="PAS domain"/>
    <property type="match status" value="2"/>
</dbReference>
<evidence type="ECO:0000313" key="9">
    <source>
        <dbReference type="EMBL" id="VAW20972.1"/>
    </source>
</evidence>
<dbReference type="PROSITE" id="PS50109">
    <property type="entry name" value="HIS_KIN"/>
    <property type="match status" value="1"/>
</dbReference>
<keyword evidence="5" id="KW-0418">Kinase</keyword>
<dbReference type="InterPro" id="IPR005467">
    <property type="entry name" value="His_kinase_dom"/>
</dbReference>
<evidence type="ECO:0000256" key="2">
    <source>
        <dbReference type="ARBA" id="ARBA00012438"/>
    </source>
</evidence>
<dbReference type="PRINTS" id="PR00344">
    <property type="entry name" value="BCTRLSENSOR"/>
</dbReference>
<evidence type="ECO:0000256" key="4">
    <source>
        <dbReference type="ARBA" id="ARBA00022679"/>
    </source>
</evidence>
<dbReference type="AlphaFoldDB" id="A0A3B0U2Z4"/>
<dbReference type="InterPro" id="IPR003594">
    <property type="entry name" value="HATPase_dom"/>
</dbReference>
<dbReference type="SUPFAM" id="SSF47384">
    <property type="entry name" value="Homodimeric domain of signal transducing histidine kinase"/>
    <property type="match status" value="1"/>
</dbReference>
<dbReference type="Gene3D" id="1.10.287.130">
    <property type="match status" value="1"/>
</dbReference>
<dbReference type="SMART" id="SM00387">
    <property type="entry name" value="HATPase_c"/>
    <property type="match status" value="1"/>
</dbReference>
<reference evidence="9" key="1">
    <citation type="submission" date="2018-06" db="EMBL/GenBank/DDBJ databases">
        <authorList>
            <person name="Zhirakovskaya E."/>
        </authorList>
    </citation>
    <scope>NUCLEOTIDE SEQUENCE</scope>
</reference>
<dbReference type="EC" id="2.7.13.3" evidence="2"/>
<dbReference type="PANTHER" id="PTHR43711">
    <property type="entry name" value="TWO-COMPONENT HISTIDINE KINASE"/>
    <property type="match status" value="1"/>
</dbReference>
<sequence length="854" mass="93712">MKPVWRRTPAFFAAASFLIAGSSLAFPALAQTQISQMANTNMVMISLPLIIGAGALFFAGLVIIWLSKIRNVSLKTQKTGQSQIASMRVKLDEYEAAFSCLPEVTVLWTQSGEPQMFGKSSSLIDNNPDQKNLDEQDMQLKQFLEFERWLAPKDAAKLNAGLRHLHLSGEGFVASVTTNSGQQLRAAGETNGGTAILHMRAVTAATAPQIKEVAQPDKSAPNPDFNSIHQILNLLDDPAWIRGPEGKITFANSHYLSLCSGANLRSGKNQFPELFSPTDIAKHQSALDKNSDEAIINEPLLEVGYEHELVLSRIGTSSLETSLLGTSSIGLIRKTAALENQSANNDALSFSNINPVLDAMTSPMVAFDKERRLKQFNGAYKELFSLDEKSLAEGTNEREVLDLLRRKEQLPAEPDYKEWRTKHLQSYALKKPRKELWHLASGRTLQVIATPNSHDGGVIYVFDDISEQLKLQSSNNAILVVQRETLNSLSEGVAVFGTDGRLRLHNRRLSSIWKLPINELGQAPHIDAIAQSCGKTIPEDGEEIWQRLKQSVVDFDPGRIDKSGRIKRKDGRLIDYAIVRLPDTQTLLTFVDVTKSANYETVLKERNEALETADRLKDAFVQNVSHELRVPLTSIIGFADLLASNSFGPLNEQQRTYTDYIRSSTATLGTLIDNILDLTNVDAGIARLDLKELDIASLIEKAKTGFSATLVGTDGATPINLLVNMPEPAPKLVADGNRVVQILYNLLSNAVKYSDPGSKIILDVEENAGWIRLSITDQGIAVPSELKAALEKPDQGRSLKELHRNSGIGLTIVKAFVELHGGNITMQTNPANGNTIIVNLPADVSKLIDQPASK</sequence>
<dbReference type="GO" id="GO:0000155">
    <property type="term" value="F:phosphorelay sensor kinase activity"/>
    <property type="evidence" value="ECO:0007669"/>
    <property type="project" value="InterPro"/>
</dbReference>
<dbReference type="PANTHER" id="PTHR43711:SF1">
    <property type="entry name" value="HISTIDINE KINASE 1"/>
    <property type="match status" value="1"/>
</dbReference>
<keyword evidence="3" id="KW-0597">Phosphoprotein</keyword>
<dbReference type="InterPro" id="IPR035965">
    <property type="entry name" value="PAS-like_dom_sf"/>
</dbReference>
<dbReference type="SMART" id="SM00091">
    <property type="entry name" value="PAS"/>
    <property type="match status" value="2"/>
</dbReference>
<dbReference type="CDD" id="cd00082">
    <property type="entry name" value="HisKA"/>
    <property type="match status" value="1"/>
</dbReference>
<dbReference type="SUPFAM" id="SSF55785">
    <property type="entry name" value="PYP-like sensor domain (PAS domain)"/>
    <property type="match status" value="1"/>
</dbReference>
<organism evidence="9">
    <name type="scientific">hydrothermal vent metagenome</name>
    <dbReference type="NCBI Taxonomy" id="652676"/>
    <lineage>
        <taxon>unclassified sequences</taxon>
        <taxon>metagenomes</taxon>
        <taxon>ecological metagenomes</taxon>
    </lineage>
</organism>
<dbReference type="InterPro" id="IPR036890">
    <property type="entry name" value="HATPase_C_sf"/>
</dbReference>
<comment type="catalytic activity">
    <reaction evidence="1">
        <text>ATP + protein L-histidine = ADP + protein N-phospho-L-histidine.</text>
        <dbReference type="EC" id="2.7.13.3"/>
    </reaction>
</comment>
<dbReference type="InterPro" id="IPR004358">
    <property type="entry name" value="Sig_transdc_His_kin-like_C"/>
</dbReference>
<keyword evidence="7" id="KW-0472">Membrane</keyword>
<keyword evidence="7" id="KW-0812">Transmembrane</keyword>
<dbReference type="Pfam" id="PF12860">
    <property type="entry name" value="PAS_7"/>
    <property type="match status" value="2"/>
</dbReference>
<dbReference type="Pfam" id="PF00512">
    <property type="entry name" value="HisKA"/>
    <property type="match status" value="1"/>
</dbReference>
<dbReference type="InterPro" id="IPR003661">
    <property type="entry name" value="HisK_dim/P_dom"/>
</dbReference>
<protein>
    <recommendedName>
        <fullName evidence="2">histidine kinase</fullName>
        <ecNumber evidence="2">2.7.13.3</ecNumber>
    </recommendedName>
</protein>
<dbReference type="InterPro" id="IPR050736">
    <property type="entry name" value="Sensor_HK_Regulatory"/>
</dbReference>
<name>A0A3B0U2Z4_9ZZZZ</name>
<dbReference type="InterPro" id="IPR000014">
    <property type="entry name" value="PAS"/>
</dbReference>
<evidence type="ECO:0000256" key="7">
    <source>
        <dbReference type="SAM" id="Phobius"/>
    </source>
</evidence>
<proteinExistence type="predicted"/>
<gene>
    <name evidence="9" type="ORF">MNBD_ALPHA11-592</name>
</gene>
<dbReference type="Gene3D" id="3.30.565.10">
    <property type="entry name" value="Histidine kinase-like ATPase, C-terminal domain"/>
    <property type="match status" value="1"/>
</dbReference>
<feature type="transmembrane region" description="Helical" evidence="7">
    <location>
        <begin position="42"/>
        <end position="66"/>
    </location>
</feature>
<evidence type="ECO:0000256" key="1">
    <source>
        <dbReference type="ARBA" id="ARBA00000085"/>
    </source>
</evidence>
<dbReference type="EMBL" id="UOEQ01000315">
    <property type="protein sequence ID" value="VAW20972.1"/>
    <property type="molecule type" value="Genomic_DNA"/>
</dbReference>
<evidence type="ECO:0000259" key="8">
    <source>
        <dbReference type="PROSITE" id="PS50109"/>
    </source>
</evidence>
<evidence type="ECO:0000256" key="5">
    <source>
        <dbReference type="ARBA" id="ARBA00022777"/>
    </source>
</evidence>
<keyword evidence="7" id="KW-1133">Transmembrane helix</keyword>
<evidence type="ECO:0000256" key="3">
    <source>
        <dbReference type="ARBA" id="ARBA00022553"/>
    </source>
</evidence>
<feature type="domain" description="Histidine kinase" evidence="8">
    <location>
        <begin position="623"/>
        <end position="844"/>
    </location>
</feature>